<dbReference type="AlphaFoldDB" id="A0A077NJS1"/>
<accession>A0A077NJS1</accession>
<dbReference type="HOGENOM" id="CLU_3298739_0_0_6"/>
<evidence type="ECO:0000313" key="1">
    <source>
        <dbReference type="EMBL" id="CDG98718.1"/>
    </source>
</evidence>
<name>A0A077NJS1_XENBV</name>
<gene>
    <name evidence="1" type="ORF">XBP1_510002</name>
</gene>
<sequence>MNTIVSVAIVGMANKLARTVWTLVAHQREYQKDYVSVRPY</sequence>
<evidence type="ECO:0000313" key="2">
    <source>
        <dbReference type="Proteomes" id="UP000028511"/>
    </source>
</evidence>
<organism evidence="1 2">
    <name type="scientific">Xenorhabdus bovienii str. puntauvense</name>
    <dbReference type="NCBI Taxonomy" id="1398201"/>
    <lineage>
        <taxon>Bacteria</taxon>
        <taxon>Pseudomonadati</taxon>
        <taxon>Pseudomonadota</taxon>
        <taxon>Gammaproteobacteria</taxon>
        <taxon>Enterobacterales</taxon>
        <taxon>Morganellaceae</taxon>
        <taxon>Xenorhabdus</taxon>
    </lineage>
</organism>
<protein>
    <submittedName>
        <fullName evidence="1">Uncharacterized protein</fullName>
    </submittedName>
</protein>
<reference evidence="1" key="1">
    <citation type="submission" date="2013-07" db="EMBL/GenBank/DDBJ databases">
        <title>Sub-species coevolution in mutualistic symbiosis.</title>
        <authorList>
            <person name="Murfin K."/>
            <person name="Klassen J."/>
            <person name="Lee M."/>
            <person name="Forst S."/>
            <person name="Stock P."/>
            <person name="Goodrich-Blair H."/>
        </authorList>
    </citation>
    <scope>NUCLEOTIDE SEQUENCE [LARGE SCALE GENOMIC DNA]</scope>
    <source>
        <strain evidence="1">Puntauvense</strain>
    </source>
</reference>
<dbReference type="Proteomes" id="UP000028511">
    <property type="component" value="Unassembled WGS sequence"/>
</dbReference>
<comment type="caution">
    <text evidence="1">The sequence shown here is derived from an EMBL/GenBank/DDBJ whole genome shotgun (WGS) entry which is preliminary data.</text>
</comment>
<dbReference type="EMBL" id="CBSW010000256">
    <property type="protein sequence ID" value="CDG98718.1"/>
    <property type="molecule type" value="Genomic_DNA"/>
</dbReference>
<proteinExistence type="predicted"/>